<keyword evidence="2" id="KW-1133">Transmembrane helix</keyword>
<keyword evidence="4" id="KW-1185">Reference proteome</keyword>
<feature type="region of interest" description="Disordered" evidence="1">
    <location>
        <begin position="51"/>
        <end position="90"/>
    </location>
</feature>
<feature type="transmembrane region" description="Helical" evidence="2">
    <location>
        <begin position="7"/>
        <end position="28"/>
    </location>
</feature>
<evidence type="ECO:0000313" key="4">
    <source>
        <dbReference type="Proteomes" id="UP000838756"/>
    </source>
</evidence>
<dbReference type="AlphaFoldDB" id="A0A8S4RD21"/>
<keyword evidence="2" id="KW-0472">Membrane</keyword>
<proteinExistence type="predicted"/>
<accession>A0A8S4RD21</accession>
<dbReference type="PROSITE" id="PS51257">
    <property type="entry name" value="PROKAR_LIPOPROTEIN"/>
    <property type="match status" value="1"/>
</dbReference>
<dbReference type="EMBL" id="CAKXAJ010025080">
    <property type="protein sequence ID" value="CAH2234724.1"/>
    <property type="molecule type" value="Genomic_DNA"/>
</dbReference>
<gene>
    <name evidence="3" type="primary">jg4710</name>
    <name evidence="3" type="ORF">PAEG_LOCUS12475</name>
</gene>
<evidence type="ECO:0000313" key="3">
    <source>
        <dbReference type="EMBL" id="CAH2234724.1"/>
    </source>
</evidence>
<feature type="compositionally biased region" description="Polar residues" evidence="1">
    <location>
        <begin position="80"/>
        <end position="90"/>
    </location>
</feature>
<reference evidence="3" key="1">
    <citation type="submission" date="2022-03" db="EMBL/GenBank/DDBJ databases">
        <authorList>
            <person name="Lindestad O."/>
        </authorList>
    </citation>
    <scope>NUCLEOTIDE SEQUENCE</scope>
</reference>
<dbReference type="OrthoDB" id="7336095at2759"/>
<name>A0A8S4RD21_9NEOP</name>
<sequence length="131" mass="14041">MKGGLCIIYTSLLTISVLSSCALFIIVLSEALHVDEVNTNVDLSGLHNVSKISSSAGKPPEPDPSQEIESLPEEKKTEESNSQMTFPDTLSVNSVTTDGLSSYIFDVTTSYNSMEPAARTKKHDVCGVTSL</sequence>
<evidence type="ECO:0000256" key="1">
    <source>
        <dbReference type="SAM" id="MobiDB-lite"/>
    </source>
</evidence>
<keyword evidence="2" id="KW-0812">Transmembrane</keyword>
<protein>
    <submittedName>
        <fullName evidence="3">Jg4710 protein</fullName>
    </submittedName>
</protein>
<evidence type="ECO:0000256" key="2">
    <source>
        <dbReference type="SAM" id="Phobius"/>
    </source>
</evidence>
<comment type="caution">
    <text evidence="3">The sequence shown here is derived from an EMBL/GenBank/DDBJ whole genome shotgun (WGS) entry which is preliminary data.</text>
</comment>
<dbReference type="Proteomes" id="UP000838756">
    <property type="component" value="Unassembled WGS sequence"/>
</dbReference>
<organism evidence="3 4">
    <name type="scientific">Pararge aegeria aegeria</name>
    <dbReference type="NCBI Taxonomy" id="348720"/>
    <lineage>
        <taxon>Eukaryota</taxon>
        <taxon>Metazoa</taxon>
        <taxon>Ecdysozoa</taxon>
        <taxon>Arthropoda</taxon>
        <taxon>Hexapoda</taxon>
        <taxon>Insecta</taxon>
        <taxon>Pterygota</taxon>
        <taxon>Neoptera</taxon>
        <taxon>Endopterygota</taxon>
        <taxon>Lepidoptera</taxon>
        <taxon>Glossata</taxon>
        <taxon>Ditrysia</taxon>
        <taxon>Papilionoidea</taxon>
        <taxon>Nymphalidae</taxon>
        <taxon>Satyrinae</taxon>
        <taxon>Satyrini</taxon>
        <taxon>Parargina</taxon>
        <taxon>Pararge</taxon>
    </lineage>
</organism>